<evidence type="ECO:0000256" key="2">
    <source>
        <dbReference type="SAM" id="Phobius"/>
    </source>
</evidence>
<dbReference type="Proteomes" id="UP001162881">
    <property type="component" value="Unassembled WGS sequence"/>
</dbReference>
<feature type="transmembrane region" description="Helical" evidence="2">
    <location>
        <begin position="345"/>
        <end position="366"/>
    </location>
</feature>
<feature type="region of interest" description="Disordered" evidence="1">
    <location>
        <begin position="506"/>
        <end position="526"/>
    </location>
</feature>
<dbReference type="RefSeq" id="WP_244023448.1">
    <property type="nucleotide sequence ID" value="NZ_JALHLF010000111.1"/>
</dbReference>
<dbReference type="InterPro" id="IPR005625">
    <property type="entry name" value="PepSY-ass_TM"/>
</dbReference>
<keyword evidence="2" id="KW-1133">Transmembrane helix</keyword>
<accession>A0ABT0BHI6</accession>
<feature type="transmembrane region" description="Helical" evidence="2">
    <location>
        <begin position="447"/>
        <end position="470"/>
    </location>
</feature>
<proteinExistence type="predicted"/>
<feature type="transmembrane region" description="Helical" evidence="2">
    <location>
        <begin position="476"/>
        <end position="495"/>
    </location>
</feature>
<comment type="caution">
    <text evidence="3">The sequence shown here is derived from an EMBL/GenBank/DDBJ whole genome shotgun (WGS) entry which is preliminary data.</text>
</comment>
<reference evidence="3" key="1">
    <citation type="submission" date="2022-03" db="EMBL/GenBank/DDBJ databases">
        <title>Identification of a novel bacterium isolated from mangrove sediments.</title>
        <authorList>
            <person name="Pan X."/>
        </authorList>
    </citation>
    <scope>NUCLEOTIDE SEQUENCE</scope>
    <source>
        <strain evidence="3">B1949</strain>
    </source>
</reference>
<feature type="transmembrane region" description="Helical" evidence="2">
    <location>
        <begin position="387"/>
        <end position="411"/>
    </location>
</feature>
<keyword evidence="4" id="KW-1185">Reference proteome</keyword>
<dbReference type="PANTHER" id="PTHR34219:SF9">
    <property type="entry name" value="IRON-REGULATED INNER MEMBRANE PROTEIN"/>
    <property type="match status" value="1"/>
</dbReference>
<organism evidence="3 4">
    <name type="scientific">Novosphingobium organovorum</name>
    <dbReference type="NCBI Taxonomy" id="2930092"/>
    <lineage>
        <taxon>Bacteria</taxon>
        <taxon>Pseudomonadati</taxon>
        <taxon>Pseudomonadota</taxon>
        <taxon>Alphaproteobacteria</taxon>
        <taxon>Sphingomonadales</taxon>
        <taxon>Sphingomonadaceae</taxon>
        <taxon>Novosphingobium</taxon>
    </lineage>
</organism>
<evidence type="ECO:0000256" key="1">
    <source>
        <dbReference type="SAM" id="MobiDB-lite"/>
    </source>
</evidence>
<gene>
    <name evidence="3" type="ORF">MTR62_17790</name>
</gene>
<feature type="transmembrane region" description="Helical" evidence="2">
    <location>
        <begin position="196"/>
        <end position="218"/>
    </location>
</feature>
<feature type="transmembrane region" description="Helical" evidence="2">
    <location>
        <begin position="417"/>
        <end position="440"/>
    </location>
</feature>
<evidence type="ECO:0000313" key="3">
    <source>
        <dbReference type="EMBL" id="MCJ2184528.1"/>
    </source>
</evidence>
<feature type="compositionally biased region" description="Pro residues" evidence="1">
    <location>
        <begin position="515"/>
        <end position="526"/>
    </location>
</feature>
<keyword evidence="2" id="KW-0472">Membrane</keyword>
<name>A0ABT0BHI6_9SPHN</name>
<dbReference type="PANTHER" id="PTHR34219">
    <property type="entry name" value="IRON-REGULATED INNER MEMBRANE PROTEIN-RELATED"/>
    <property type="match status" value="1"/>
</dbReference>
<dbReference type="Pfam" id="PF03929">
    <property type="entry name" value="PepSY_TM"/>
    <property type="match status" value="1"/>
</dbReference>
<protein>
    <submittedName>
        <fullName evidence="3">PepSY domain-containing protein</fullName>
    </submittedName>
</protein>
<feature type="transmembrane region" description="Helical" evidence="2">
    <location>
        <begin position="151"/>
        <end position="175"/>
    </location>
</feature>
<feature type="transmembrane region" description="Helical" evidence="2">
    <location>
        <begin position="16"/>
        <end position="38"/>
    </location>
</feature>
<keyword evidence="2" id="KW-0812">Transmembrane</keyword>
<dbReference type="EMBL" id="JALHLF010000111">
    <property type="protein sequence ID" value="MCJ2184528.1"/>
    <property type="molecule type" value="Genomic_DNA"/>
</dbReference>
<evidence type="ECO:0000313" key="4">
    <source>
        <dbReference type="Proteomes" id="UP001162881"/>
    </source>
</evidence>
<sequence>MKMRTDILRMYKDIHSWVGIVSGLALFIAFYAGAITMFEQPLQRWASPPAKLAAPVPLEKTPALVRAVLAAHPEAARNYTIHLETDPAEPARVSWETGNAHEGTSRTFHAALARDGSLQVSEAGPSPVGQFIDVLHQQIGLMLDHEIAMPIMGAIALLYFLALASGLVVLLPSLVKDLFALRLGKNAKRMWLDLHNLLGLFSLPFHIVMALTSIVFAFHDPFYDAQASTFAKAPERPAISAPPAGPPPLPPARLVSKVKARWPGFTPARLAYGQGPGGVTTLRVMGRDPRYPMIMPNYTFVQVDPATARPIVEDYLGGRPSSWGGVIATFFSLHFGSFGGAGIRWAYFLLGLSGAFVFYTGNLLWIESRRKRERRSTNGPVRQSRATHVLGALTVGVPLGAMAGIALTIAAAKPLGLAATTGLHSLIYHLVFATFTVWALRRGSARAVIELMPGTALMLLCIPLSSLLYARVHPPTVLALDAAALIAALLVMVAWRSSLRRIRSGPADSVWSAPAPSPCDPPGIAL</sequence>